<dbReference type="EMBL" id="JBHRXX010000001">
    <property type="protein sequence ID" value="MFC3681993.1"/>
    <property type="molecule type" value="Genomic_DNA"/>
</dbReference>
<dbReference type="RefSeq" id="WP_382169583.1">
    <property type="nucleotide sequence ID" value="NZ_JBHRXX010000001.1"/>
</dbReference>
<accession>A0ABV7VWV4</accession>
<evidence type="ECO:0000313" key="2">
    <source>
        <dbReference type="EMBL" id="MFC3681993.1"/>
    </source>
</evidence>
<protein>
    <recommendedName>
        <fullName evidence="4">VanZ-like domain-containing protein</fullName>
    </recommendedName>
</protein>
<evidence type="ECO:0000256" key="1">
    <source>
        <dbReference type="SAM" id="Phobius"/>
    </source>
</evidence>
<evidence type="ECO:0000313" key="3">
    <source>
        <dbReference type="Proteomes" id="UP001595729"/>
    </source>
</evidence>
<keyword evidence="1" id="KW-0812">Transmembrane</keyword>
<comment type="caution">
    <text evidence="2">The sequence shown here is derived from an EMBL/GenBank/DDBJ whole genome shotgun (WGS) entry which is preliminary data.</text>
</comment>
<proteinExistence type="predicted"/>
<feature type="transmembrane region" description="Helical" evidence="1">
    <location>
        <begin position="67"/>
        <end position="85"/>
    </location>
</feature>
<keyword evidence="1" id="KW-1133">Transmembrane helix</keyword>
<evidence type="ECO:0008006" key="4">
    <source>
        <dbReference type="Google" id="ProtNLM"/>
    </source>
</evidence>
<gene>
    <name evidence="2" type="ORF">ACFOPI_00220</name>
</gene>
<keyword evidence="1" id="KW-0472">Membrane</keyword>
<keyword evidence="3" id="KW-1185">Reference proteome</keyword>
<name>A0ABV7VWV4_9BURK</name>
<organism evidence="2 3">
    <name type="scientific">Hydrogenophaga luteola</name>
    <dbReference type="NCBI Taxonomy" id="1591122"/>
    <lineage>
        <taxon>Bacteria</taxon>
        <taxon>Pseudomonadati</taxon>
        <taxon>Pseudomonadota</taxon>
        <taxon>Betaproteobacteria</taxon>
        <taxon>Burkholderiales</taxon>
        <taxon>Comamonadaceae</taxon>
        <taxon>Hydrogenophaga</taxon>
    </lineage>
</organism>
<dbReference type="Proteomes" id="UP001595729">
    <property type="component" value="Unassembled WGS sequence"/>
</dbReference>
<reference evidence="3" key="1">
    <citation type="journal article" date="2019" name="Int. J. Syst. Evol. Microbiol.">
        <title>The Global Catalogue of Microorganisms (GCM) 10K type strain sequencing project: providing services to taxonomists for standard genome sequencing and annotation.</title>
        <authorList>
            <consortium name="The Broad Institute Genomics Platform"/>
            <consortium name="The Broad Institute Genome Sequencing Center for Infectious Disease"/>
            <person name="Wu L."/>
            <person name="Ma J."/>
        </authorList>
    </citation>
    <scope>NUCLEOTIDE SEQUENCE [LARGE SCALE GENOMIC DNA]</scope>
    <source>
        <strain evidence="3">KCTC 42501</strain>
    </source>
</reference>
<feature type="transmembrane region" description="Helical" evidence="1">
    <location>
        <begin position="97"/>
        <end position="116"/>
    </location>
</feature>
<sequence length="121" mass="12912">MSPKKPPLEKAWLATPLWATGVSAAVIAVAQVDLLRPFYAQWDKGAHAMCFLVTWWVFHRVLGMGRVAALVLAAALGAFIELHQIGLPGFNASWSDFAADLAGIAAAWALAAAFPARKDSP</sequence>
<feature type="transmembrane region" description="Helical" evidence="1">
    <location>
        <begin position="46"/>
        <end position="62"/>
    </location>
</feature>